<evidence type="ECO:0000256" key="1">
    <source>
        <dbReference type="SAM" id="MobiDB-lite"/>
    </source>
</evidence>
<keyword evidence="2" id="KW-1133">Transmembrane helix</keyword>
<keyword evidence="2" id="KW-0472">Membrane</keyword>
<feature type="region of interest" description="Disordered" evidence="1">
    <location>
        <begin position="248"/>
        <end position="283"/>
    </location>
</feature>
<protein>
    <recommendedName>
        <fullName evidence="6">Mid2 domain-containing protein</fullName>
    </recommendedName>
</protein>
<feature type="compositionally biased region" description="Polar residues" evidence="1">
    <location>
        <begin position="255"/>
        <end position="269"/>
    </location>
</feature>
<keyword evidence="3" id="KW-0732">Signal</keyword>
<feature type="region of interest" description="Disordered" evidence="1">
    <location>
        <begin position="42"/>
        <end position="145"/>
    </location>
</feature>
<accession>A0A9P4PCD0</accession>
<evidence type="ECO:0008006" key="6">
    <source>
        <dbReference type="Google" id="ProtNLM"/>
    </source>
</evidence>
<feature type="region of interest" description="Disordered" evidence="1">
    <location>
        <begin position="170"/>
        <end position="200"/>
    </location>
</feature>
<proteinExistence type="predicted"/>
<evidence type="ECO:0000313" key="4">
    <source>
        <dbReference type="EMBL" id="KAF2441405.1"/>
    </source>
</evidence>
<feature type="compositionally biased region" description="Low complexity" evidence="1">
    <location>
        <begin position="102"/>
        <end position="141"/>
    </location>
</feature>
<feature type="compositionally biased region" description="Low complexity" evidence="1">
    <location>
        <begin position="49"/>
        <end position="91"/>
    </location>
</feature>
<name>A0A9P4PCD0_9PLEO</name>
<dbReference type="AlphaFoldDB" id="A0A9P4PCD0"/>
<evidence type="ECO:0000256" key="3">
    <source>
        <dbReference type="SAM" id="SignalP"/>
    </source>
</evidence>
<evidence type="ECO:0000256" key="2">
    <source>
        <dbReference type="SAM" id="Phobius"/>
    </source>
</evidence>
<feature type="transmembrane region" description="Helical" evidence="2">
    <location>
        <begin position="206"/>
        <end position="228"/>
    </location>
</feature>
<reference evidence="4" key="1">
    <citation type="journal article" date="2020" name="Stud. Mycol.">
        <title>101 Dothideomycetes genomes: a test case for predicting lifestyles and emergence of pathogens.</title>
        <authorList>
            <person name="Haridas S."/>
            <person name="Albert R."/>
            <person name="Binder M."/>
            <person name="Bloem J."/>
            <person name="Labutti K."/>
            <person name="Salamov A."/>
            <person name="Andreopoulos B."/>
            <person name="Baker S."/>
            <person name="Barry K."/>
            <person name="Bills G."/>
            <person name="Bluhm B."/>
            <person name="Cannon C."/>
            <person name="Castanera R."/>
            <person name="Culley D."/>
            <person name="Daum C."/>
            <person name="Ezra D."/>
            <person name="Gonzalez J."/>
            <person name="Henrissat B."/>
            <person name="Kuo A."/>
            <person name="Liang C."/>
            <person name="Lipzen A."/>
            <person name="Lutzoni F."/>
            <person name="Magnuson J."/>
            <person name="Mondo S."/>
            <person name="Nolan M."/>
            <person name="Ohm R."/>
            <person name="Pangilinan J."/>
            <person name="Park H.-J."/>
            <person name="Ramirez L."/>
            <person name="Alfaro M."/>
            <person name="Sun H."/>
            <person name="Tritt A."/>
            <person name="Yoshinaga Y."/>
            <person name="Zwiers L.-H."/>
            <person name="Turgeon B."/>
            <person name="Goodwin S."/>
            <person name="Spatafora J."/>
            <person name="Crous P."/>
            <person name="Grigoriev I."/>
        </authorList>
    </citation>
    <scope>NUCLEOTIDE SEQUENCE</scope>
    <source>
        <strain evidence="4">CBS 690.94</strain>
    </source>
</reference>
<feature type="chain" id="PRO_5040199382" description="Mid2 domain-containing protein" evidence="3">
    <location>
        <begin position="20"/>
        <end position="283"/>
    </location>
</feature>
<evidence type="ECO:0000313" key="5">
    <source>
        <dbReference type="Proteomes" id="UP000799764"/>
    </source>
</evidence>
<keyword evidence="5" id="KW-1185">Reference proteome</keyword>
<gene>
    <name evidence="4" type="ORF">P171DRAFT_523418</name>
</gene>
<feature type="signal peptide" evidence="3">
    <location>
        <begin position="1"/>
        <end position="19"/>
    </location>
</feature>
<dbReference type="Proteomes" id="UP000799764">
    <property type="component" value="Unassembled WGS sequence"/>
</dbReference>
<keyword evidence="2" id="KW-0812">Transmembrane</keyword>
<sequence length="283" mass="28470">MRSSWLLFALLALVALSQAFSVEDALNIDGINAYLHHGEKRQAQGTGVSSSAEPAPSSSAAEEPSSSADEPSSTPADEPSTSAAAPSTSAPPAEPSSEEADAPSSPAQQPSQQSSSADAPATTPNAPSTPKTTTPTVAPSTRALISTEIQPVTTIVTITSNGQNVVQTSVGSRTVEHTTGTTVEALPTTQASNSSGGGLSSTNKSIIGGVVGGVGGAILLGGIALVCWRMWGKKKRVTEDDADLMAGTGSALGDKTQSSASPFQSNLEQYHNPGGRPNAAANF</sequence>
<feature type="compositionally biased region" description="Polar residues" evidence="1">
    <location>
        <begin position="170"/>
        <end position="191"/>
    </location>
</feature>
<comment type="caution">
    <text evidence="4">The sequence shown here is derived from an EMBL/GenBank/DDBJ whole genome shotgun (WGS) entry which is preliminary data.</text>
</comment>
<dbReference type="EMBL" id="MU001505">
    <property type="protein sequence ID" value="KAF2441405.1"/>
    <property type="molecule type" value="Genomic_DNA"/>
</dbReference>
<organism evidence="4 5">
    <name type="scientific">Karstenula rhodostoma CBS 690.94</name>
    <dbReference type="NCBI Taxonomy" id="1392251"/>
    <lineage>
        <taxon>Eukaryota</taxon>
        <taxon>Fungi</taxon>
        <taxon>Dikarya</taxon>
        <taxon>Ascomycota</taxon>
        <taxon>Pezizomycotina</taxon>
        <taxon>Dothideomycetes</taxon>
        <taxon>Pleosporomycetidae</taxon>
        <taxon>Pleosporales</taxon>
        <taxon>Massarineae</taxon>
        <taxon>Didymosphaeriaceae</taxon>
        <taxon>Karstenula</taxon>
    </lineage>
</organism>
<dbReference type="OrthoDB" id="5425782at2759"/>